<dbReference type="PRINTS" id="PR00756">
    <property type="entry name" value="ALADIPTASE"/>
</dbReference>
<evidence type="ECO:0000256" key="10">
    <source>
        <dbReference type="ARBA" id="ARBA00022833"/>
    </source>
</evidence>
<dbReference type="RefSeq" id="WP_055424811.1">
    <property type="nucleotide sequence ID" value="NZ_FCOR01000002.1"/>
</dbReference>
<dbReference type="InterPro" id="IPR045357">
    <property type="entry name" value="Aminopeptidase_N-like_N"/>
</dbReference>
<evidence type="ECO:0000259" key="12">
    <source>
        <dbReference type="Pfam" id="PF01433"/>
    </source>
</evidence>
<evidence type="ECO:0000256" key="7">
    <source>
        <dbReference type="ARBA" id="ARBA00022670"/>
    </source>
</evidence>
<evidence type="ECO:0000256" key="3">
    <source>
        <dbReference type="ARBA" id="ARBA00010136"/>
    </source>
</evidence>
<keyword evidence="10" id="KW-0862">Zinc</keyword>
<dbReference type="PANTHER" id="PTHR11533:SF174">
    <property type="entry name" value="PUROMYCIN-SENSITIVE AMINOPEPTIDASE-RELATED"/>
    <property type="match status" value="1"/>
</dbReference>
<keyword evidence="8" id="KW-0479">Metal-binding</keyword>
<dbReference type="SUPFAM" id="SSF63737">
    <property type="entry name" value="Leukotriene A4 hydrolase N-terminal domain"/>
    <property type="match status" value="1"/>
</dbReference>
<accession>A0A0X3AMI5</accession>
<dbReference type="SUPFAM" id="SSF48371">
    <property type="entry name" value="ARM repeat"/>
    <property type="match status" value="1"/>
</dbReference>
<keyword evidence="7" id="KW-0645">Protease</keyword>
<dbReference type="GO" id="GO:0016020">
    <property type="term" value="C:membrane"/>
    <property type="evidence" value="ECO:0007669"/>
    <property type="project" value="TreeGrafter"/>
</dbReference>
<evidence type="ECO:0000256" key="5">
    <source>
        <dbReference type="ARBA" id="ARBA00015611"/>
    </source>
</evidence>
<dbReference type="Gene3D" id="1.10.390.10">
    <property type="entry name" value="Neutral Protease Domain 2"/>
    <property type="match status" value="1"/>
</dbReference>
<evidence type="ECO:0000256" key="8">
    <source>
        <dbReference type="ARBA" id="ARBA00022723"/>
    </source>
</evidence>
<sequence length="824" mass="94359">MKKGITFLISILIIGYTRAQDYSNYHPSATRINDLVHTKLKVGFDIPNEKLLGEAWITLKPHFYPTDSLTLDAKGMEISTLNLNGNKALKYTYNDDKLKIKLDKSYQRNETYTIYIKYIAIPGSIKQKGSEAIHDAKGLYFINPRGENKDKPTQIWTQGETESNSCWFPTIDKPNQKSSEEIYITIPDKYVTLSNGILKNQTKNSDGTRTDYWKFDKKHAPYLFFMGIGEFSIVKDKWRNIPVEYYVDKEYEPYAKQIFGDTPSMIEYFSTILQYPYPWEKYSQMVGKDYVSGAMENTTCTLHDENALQKPGQLIDKNSWEPVIAHELFHHWFGDLATTESWSNLPVNESFANYSEYLWLEHKYGKDYAEEHRDNEREGYMYGGENFAKDLIRFKYKDREDMLDAVSYNKGGLILHMLRNYLGDDAFFSGMSLYLKTNEYKATEAHHLRLAWEEVSGKDLNWFFNQWFFGNGHPKLKSAYTYNESKKTVTVTLTQNQEPKFQFPLDIDIYENGKPTRHHVWVKASETNSFELPFKYKPQLVNINPDKVLLCELNDDKTIEQYNIQYKYAAEYSSRKEAISKLADAQTSHAEALETLLKAASSDKFDGLRTFAISKLDETNPTVKQKSASILEKIATSDSKTLVQAEAIKQLAKIDATKYKDLFIKSFNSPSYSVKAATILGVLKVDKNAASELVTKITDKNPGNDLSIAMAKTAIVNKDISQLALISKNFLNLLLSAESQEEADTYFGSLQTIMMGDYPNETQNIVDSILKIYPQAKKYSFGGVMLQIMQGSLQMKQQASNASPLNQSLADQVKYISDGLNKMK</sequence>
<evidence type="ECO:0000256" key="1">
    <source>
        <dbReference type="ARBA" id="ARBA00000098"/>
    </source>
</evidence>
<proteinExistence type="inferred from homology"/>
<protein>
    <recommendedName>
        <fullName evidence="5">Aminopeptidase N</fullName>
        <ecNumber evidence="4">3.4.11.2</ecNumber>
    </recommendedName>
</protein>
<evidence type="ECO:0000313" key="14">
    <source>
        <dbReference type="EMBL" id="CVK15582.1"/>
    </source>
</evidence>
<dbReference type="Pfam" id="PF01433">
    <property type="entry name" value="Peptidase_M1"/>
    <property type="match status" value="1"/>
</dbReference>
<dbReference type="Proteomes" id="UP000182761">
    <property type="component" value="Unassembled WGS sequence"/>
</dbReference>
<dbReference type="InterPro" id="IPR011989">
    <property type="entry name" value="ARM-like"/>
</dbReference>
<feature type="domain" description="Aminopeptidase N-like N-terminal" evidence="13">
    <location>
        <begin position="37"/>
        <end position="223"/>
    </location>
</feature>
<comment type="cofactor">
    <cofactor evidence="2">
        <name>Zn(2+)</name>
        <dbReference type="ChEBI" id="CHEBI:29105"/>
    </cofactor>
</comment>
<dbReference type="EMBL" id="FCOR01000002">
    <property type="protein sequence ID" value="CVK15582.1"/>
    <property type="molecule type" value="Genomic_DNA"/>
</dbReference>
<name>A0A0X3AMI5_9FLAO</name>
<dbReference type="OrthoDB" id="100605at2"/>
<dbReference type="GO" id="GO:0005615">
    <property type="term" value="C:extracellular space"/>
    <property type="evidence" value="ECO:0007669"/>
    <property type="project" value="TreeGrafter"/>
</dbReference>
<dbReference type="Gene3D" id="1.25.10.10">
    <property type="entry name" value="Leucine-rich Repeat Variant"/>
    <property type="match status" value="1"/>
</dbReference>
<dbReference type="GO" id="GO:0042277">
    <property type="term" value="F:peptide binding"/>
    <property type="evidence" value="ECO:0007669"/>
    <property type="project" value="TreeGrafter"/>
</dbReference>
<dbReference type="GO" id="GO:0043171">
    <property type="term" value="P:peptide catabolic process"/>
    <property type="evidence" value="ECO:0007669"/>
    <property type="project" value="TreeGrafter"/>
</dbReference>
<dbReference type="GO" id="GO:0005737">
    <property type="term" value="C:cytoplasm"/>
    <property type="evidence" value="ECO:0007669"/>
    <property type="project" value="TreeGrafter"/>
</dbReference>
<evidence type="ECO:0000256" key="2">
    <source>
        <dbReference type="ARBA" id="ARBA00001947"/>
    </source>
</evidence>
<dbReference type="GO" id="GO:0008270">
    <property type="term" value="F:zinc ion binding"/>
    <property type="evidence" value="ECO:0007669"/>
    <property type="project" value="InterPro"/>
</dbReference>
<dbReference type="CDD" id="cd09603">
    <property type="entry name" value="M1_APN_like"/>
    <property type="match status" value="1"/>
</dbReference>
<dbReference type="InterPro" id="IPR014782">
    <property type="entry name" value="Peptidase_M1_dom"/>
</dbReference>
<evidence type="ECO:0000256" key="9">
    <source>
        <dbReference type="ARBA" id="ARBA00022801"/>
    </source>
</evidence>
<dbReference type="InterPro" id="IPR027268">
    <property type="entry name" value="Peptidase_M4/M1_CTD_sf"/>
</dbReference>
<keyword evidence="6 14" id="KW-0031">Aminopeptidase</keyword>
<evidence type="ECO:0000256" key="11">
    <source>
        <dbReference type="ARBA" id="ARBA00023049"/>
    </source>
</evidence>
<comment type="catalytic activity">
    <reaction evidence="1">
        <text>Release of an N-terminal amino acid, Xaa-|-Yaa- from a peptide, amide or arylamide. Xaa is preferably Ala, but may be most amino acids including Pro (slow action). When a terminal hydrophobic residue is followed by a prolyl residue, the two may be released as an intact Xaa-Pro dipeptide.</text>
        <dbReference type="EC" id="3.4.11.2"/>
    </reaction>
</comment>
<dbReference type="Gene3D" id="2.60.40.1730">
    <property type="entry name" value="tricorn interacting facor f3 domain"/>
    <property type="match status" value="1"/>
</dbReference>
<dbReference type="GO" id="GO:0006508">
    <property type="term" value="P:proteolysis"/>
    <property type="evidence" value="ECO:0007669"/>
    <property type="project" value="UniProtKB-KW"/>
</dbReference>
<gene>
    <name evidence="14" type="ORF">Ga0061079_102128</name>
</gene>
<dbReference type="AlphaFoldDB" id="A0A0X3AMI5"/>
<dbReference type="InterPro" id="IPR016024">
    <property type="entry name" value="ARM-type_fold"/>
</dbReference>
<dbReference type="InterPro" id="IPR001930">
    <property type="entry name" value="Peptidase_M1"/>
</dbReference>
<keyword evidence="11" id="KW-0482">Metalloprotease</keyword>
<dbReference type="InterPro" id="IPR050344">
    <property type="entry name" value="Peptidase_M1_aminopeptidases"/>
</dbReference>
<comment type="similarity">
    <text evidence="3">Belongs to the peptidase M1 family.</text>
</comment>
<dbReference type="Pfam" id="PF17900">
    <property type="entry name" value="Peptidase_M1_N"/>
    <property type="match status" value="1"/>
</dbReference>
<dbReference type="InterPro" id="IPR042097">
    <property type="entry name" value="Aminopeptidase_N-like_N_sf"/>
</dbReference>
<dbReference type="STRING" id="1586267.GCA_001418685_00407"/>
<keyword evidence="9" id="KW-0378">Hydrolase</keyword>
<evidence type="ECO:0000313" key="15">
    <source>
        <dbReference type="Proteomes" id="UP000182761"/>
    </source>
</evidence>
<evidence type="ECO:0000256" key="6">
    <source>
        <dbReference type="ARBA" id="ARBA00022438"/>
    </source>
</evidence>
<dbReference type="GO" id="GO:0016285">
    <property type="term" value="F:alanyl aminopeptidase activity"/>
    <property type="evidence" value="ECO:0007669"/>
    <property type="project" value="UniProtKB-EC"/>
</dbReference>
<evidence type="ECO:0000256" key="4">
    <source>
        <dbReference type="ARBA" id="ARBA00012564"/>
    </source>
</evidence>
<dbReference type="PANTHER" id="PTHR11533">
    <property type="entry name" value="PROTEASE M1 ZINC METALLOPROTEASE"/>
    <property type="match status" value="1"/>
</dbReference>
<organism evidence="14 15">
    <name type="scientific">Apibacter mensalis</name>
    <dbReference type="NCBI Taxonomy" id="1586267"/>
    <lineage>
        <taxon>Bacteria</taxon>
        <taxon>Pseudomonadati</taxon>
        <taxon>Bacteroidota</taxon>
        <taxon>Flavobacteriia</taxon>
        <taxon>Flavobacteriales</taxon>
        <taxon>Weeksellaceae</taxon>
        <taxon>Apibacter</taxon>
    </lineage>
</organism>
<dbReference type="SUPFAM" id="SSF55486">
    <property type="entry name" value="Metalloproteases ('zincins'), catalytic domain"/>
    <property type="match status" value="1"/>
</dbReference>
<evidence type="ECO:0000259" key="13">
    <source>
        <dbReference type="Pfam" id="PF17900"/>
    </source>
</evidence>
<feature type="domain" description="Peptidase M1 membrane alanine aminopeptidase" evidence="12">
    <location>
        <begin position="262"/>
        <end position="467"/>
    </location>
</feature>
<dbReference type="GO" id="GO:0070006">
    <property type="term" value="F:metalloaminopeptidase activity"/>
    <property type="evidence" value="ECO:0007669"/>
    <property type="project" value="TreeGrafter"/>
</dbReference>
<keyword evidence="15" id="KW-1185">Reference proteome</keyword>
<dbReference type="EC" id="3.4.11.2" evidence="4"/>
<reference evidence="14 15" key="1">
    <citation type="submission" date="2016-01" db="EMBL/GenBank/DDBJ databases">
        <authorList>
            <person name="McClelland M."/>
            <person name="Jain A."/>
            <person name="Saraogi P."/>
            <person name="Mendelson R."/>
            <person name="Westerman R."/>
            <person name="SanMiguel P."/>
            <person name="Csonka L."/>
        </authorList>
    </citation>
    <scope>NUCLEOTIDE SEQUENCE [LARGE SCALE GENOMIC DNA]</scope>
    <source>
        <strain evidence="14 15">R-53146</strain>
    </source>
</reference>